<dbReference type="SMART" id="SM00320">
    <property type="entry name" value="WD40"/>
    <property type="match status" value="5"/>
</dbReference>
<dbReference type="STRING" id="984486.A0A1E3QL56"/>
<accession>A0A1E3QL56</accession>
<evidence type="ECO:0000256" key="4">
    <source>
        <dbReference type="ARBA" id="ARBA00022737"/>
    </source>
</evidence>
<dbReference type="PANTHER" id="PTHR19924">
    <property type="entry name" value="UTP15 U3 SMALL NUCLEOLAR RNA-ASSOCIATED PROTEIN 15 FAMILY MEMBER"/>
    <property type="match status" value="1"/>
</dbReference>
<dbReference type="Gene3D" id="2.130.10.10">
    <property type="entry name" value="YVTN repeat-like/Quinoprotein amine dehydrogenase"/>
    <property type="match status" value="2"/>
</dbReference>
<evidence type="ECO:0000313" key="9">
    <source>
        <dbReference type="EMBL" id="ODQ78415.1"/>
    </source>
</evidence>
<feature type="region of interest" description="Disordered" evidence="8">
    <location>
        <begin position="384"/>
        <end position="466"/>
    </location>
</feature>
<dbReference type="Proteomes" id="UP000094336">
    <property type="component" value="Unassembled WGS sequence"/>
</dbReference>
<feature type="region of interest" description="Disordered" evidence="8">
    <location>
        <begin position="511"/>
        <end position="534"/>
    </location>
</feature>
<dbReference type="AlphaFoldDB" id="A0A1E3QL56"/>
<sequence length="534" mass="58840">MAKSKKKSNQLTAALESRVAPCLEFNFDDPIFAVAAHPTSPLIATGLGTGHVYMHKYNGERLEERAQAKKESYELSDKGRTSEKKTVSKSIYQSKKKWWGVYDAQNMDEGDEDFSMAWKTRRHKGSCRSVVFDSRTGEDVYTIGTDKIIKMASSATGKVINKIPTNLSVDGDQVNKLLHSATEHNFLVAGTEAGDVHVYDSRTLGDKFTVKNVHEDAVNYMAQMSATSSYHFLSVGSTTLVHFDIRKGVITTSDEQDDEIMSMCFPDVTDNNTVAAGMGEGVVTMWKKDKNNFRDQLTRVRVSRDNSIDCMISTMDNEDEGDAIWAGCSDGILHKVDVRRGKLTECRVHGLDDEILAVDLDHDYRLISAGMENIKIWSNTSVQSDNVEGSDAEDSDVNGSGVDGSDVDGNDAANSDGWSDIDSDAGDNSGGSGKDGSDSESLNPSDFGSDEPSEDESEPSVFQRKRRITEAFVAKLTKKKLIDLNKGVPKQPVVEDEDQVAVLTKKQKKKAQLSSKQLKNMQDHEHGIRKFADL</sequence>
<comment type="subcellular location">
    <subcellularLocation>
        <location evidence="1">Nucleus</location>
        <location evidence="1">Nucleolus</location>
    </subcellularLocation>
</comment>
<keyword evidence="3" id="KW-0853">WD repeat</keyword>
<dbReference type="EMBL" id="KV454435">
    <property type="protein sequence ID" value="ODQ78415.1"/>
    <property type="molecule type" value="Genomic_DNA"/>
</dbReference>
<protein>
    <recommendedName>
        <fullName evidence="6">WD repeat-containing protein JIP5</fullName>
    </recommendedName>
    <alternativeName>
        <fullName evidence="7">WD repeat-containing protein jip5</fullName>
    </alternativeName>
</protein>
<evidence type="ECO:0000256" key="8">
    <source>
        <dbReference type="SAM" id="MobiDB-lite"/>
    </source>
</evidence>
<feature type="compositionally biased region" description="Basic and acidic residues" evidence="8">
    <location>
        <begin position="521"/>
        <end position="534"/>
    </location>
</feature>
<comment type="similarity">
    <text evidence="2">Belongs to the WD repeat WDR55 family.</text>
</comment>
<reference evidence="10" key="1">
    <citation type="submission" date="2016-05" db="EMBL/GenBank/DDBJ databases">
        <title>Comparative genomics of biotechnologically important yeasts.</title>
        <authorList>
            <consortium name="DOE Joint Genome Institute"/>
            <person name="Riley R."/>
            <person name="Haridas S."/>
            <person name="Wolfe K.H."/>
            <person name="Lopes M.R."/>
            <person name="Hittinger C.T."/>
            <person name="Goker M."/>
            <person name="Salamov A."/>
            <person name="Wisecaver J."/>
            <person name="Long T.M."/>
            <person name="Aerts A.L."/>
            <person name="Barry K."/>
            <person name="Choi C."/>
            <person name="Clum A."/>
            <person name="Coughlan A.Y."/>
            <person name="Deshpande S."/>
            <person name="Douglass A.P."/>
            <person name="Hanson S.J."/>
            <person name="Klenk H.-P."/>
            <person name="Labutti K."/>
            <person name="Lapidus A."/>
            <person name="Lindquist E."/>
            <person name="Lipzen A."/>
            <person name="Meier-Kolthoff J.P."/>
            <person name="Ohm R.A."/>
            <person name="Otillar R.P."/>
            <person name="Pangilinan J."/>
            <person name="Peng Y."/>
            <person name="Rokas A."/>
            <person name="Rosa C.A."/>
            <person name="Scheuner C."/>
            <person name="Sibirny A.A."/>
            <person name="Slot J.C."/>
            <person name="Stielow J.B."/>
            <person name="Sun H."/>
            <person name="Kurtzman C.P."/>
            <person name="Blackwell M."/>
            <person name="Grigoriev I.V."/>
            <person name="Jeffries T.W."/>
        </authorList>
    </citation>
    <scope>NUCLEOTIDE SEQUENCE [LARGE SCALE GENOMIC DNA]</scope>
    <source>
        <strain evidence="10">NRRL Y-12698</strain>
    </source>
</reference>
<proteinExistence type="inferred from homology"/>
<evidence type="ECO:0000256" key="7">
    <source>
        <dbReference type="ARBA" id="ARBA00039514"/>
    </source>
</evidence>
<keyword evidence="5" id="KW-0539">Nucleus</keyword>
<evidence type="ECO:0000256" key="2">
    <source>
        <dbReference type="ARBA" id="ARBA00007625"/>
    </source>
</evidence>
<evidence type="ECO:0000313" key="10">
    <source>
        <dbReference type="Proteomes" id="UP000094336"/>
    </source>
</evidence>
<organism evidence="9 10">
    <name type="scientific">Babjeviella inositovora NRRL Y-12698</name>
    <dbReference type="NCBI Taxonomy" id="984486"/>
    <lineage>
        <taxon>Eukaryota</taxon>
        <taxon>Fungi</taxon>
        <taxon>Dikarya</taxon>
        <taxon>Ascomycota</taxon>
        <taxon>Saccharomycotina</taxon>
        <taxon>Pichiomycetes</taxon>
        <taxon>Serinales incertae sedis</taxon>
        <taxon>Babjeviella</taxon>
    </lineage>
</organism>
<evidence type="ECO:0000256" key="5">
    <source>
        <dbReference type="ARBA" id="ARBA00023242"/>
    </source>
</evidence>
<keyword evidence="4" id="KW-0677">Repeat</keyword>
<keyword evidence="10" id="KW-1185">Reference proteome</keyword>
<dbReference type="GeneID" id="30150637"/>
<dbReference type="RefSeq" id="XP_018983743.1">
    <property type="nucleotide sequence ID" value="XM_019132784.1"/>
</dbReference>
<dbReference type="GO" id="GO:0006364">
    <property type="term" value="P:rRNA processing"/>
    <property type="evidence" value="ECO:0007669"/>
    <property type="project" value="TreeGrafter"/>
</dbReference>
<dbReference type="OrthoDB" id="2288928at2759"/>
<gene>
    <name evidence="9" type="ORF">BABINDRAFT_83516</name>
</gene>
<dbReference type="GO" id="GO:0045943">
    <property type="term" value="P:positive regulation of transcription by RNA polymerase I"/>
    <property type="evidence" value="ECO:0007669"/>
    <property type="project" value="TreeGrafter"/>
</dbReference>
<dbReference type="GO" id="GO:0005730">
    <property type="term" value="C:nucleolus"/>
    <property type="evidence" value="ECO:0007669"/>
    <property type="project" value="UniProtKB-SubCell"/>
</dbReference>
<name>A0A1E3QL56_9ASCO</name>
<dbReference type="InterPro" id="IPR036322">
    <property type="entry name" value="WD40_repeat_dom_sf"/>
</dbReference>
<evidence type="ECO:0000256" key="1">
    <source>
        <dbReference type="ARBA" id="ARBA00004604"/>
    </source>
</evidence>
<dbReference type="PANTHER" id="PTHR19924:SF31">
    <property type="entry name" value="WD REPEAT-CONTAINING PROTEIN JIP5"/>
    <property type="match status" value="1"/>
</dbReference>
<dbReference type="InterPro" id="IPR001680">
    <property type="entry name" value="WD40_rpt"/>
</dbReference>
<evidence type="ECO:0000256" key="6">
    <source>
        <dbReference type="ARBA" id="ARBA00039238"/>
    </source>
</evidence>
<feature type="compositionally biased region" description="Acidic residues" evidence="8">
    <location>
        <begin position="448"/>
        <end position="458"/>
    </location>
</feature>
<evidence type="ECO:0000256" key="3">
    <source>
        <dbReference type="ARBA" id="ARBA00022574"/>
    </source>
</evidence>
<dbReference type="InterPro" id="IPR015943">
    <property type="entry name" value="WD40/YVTN_repeat-like_dom_sf"/>
</dbReference>
<dbReference type="GO" id="GO:0042273">
    <property type="term" value="P:ribosomal large subunit biogenesis"/>
    <property type="evidence" value="ECO:0007669"/>
    <property type="project" value="EnsemblFungi"/>
</dbReference>
<dbReference type="SUPFAM" id="SSF50978">
    <property type="entry name" value="WD40 repeat-like"/>
    <property type="match status" value="1"/>
</dbReference>